<feature type="domain" description="GT-D fold-like" evidence="1">
    <location>
        <begin position="21"/>
        <end position="227"/>
    </location>
</feature>
<dbReference type="Proteomes" id="UP000176634">
    <property type="component" value="Unassembled WGS sequence"/>
</dbReference>
<evidence type="ECO:0000313" key="2">
    <source>
        <dbReference type="EMBL" id="OGH92768.1"/>
    </source>
</evidence>
<protein>
    <recommendedName>
        <fullName evidence="1">GT-D fold-like domain-containing protein</fullName>
    </recommendedName>
</protein>
<comment type="caution">
    <text evidence="2">The sequence shown here is derived from an EMBL/GenBank/DDBJ whole genome shotgun (WGS) entry which is preliminary data.</text>
</comment>
<dbReference type="STRING" id="1798705.A2563_03815"/>
<dbReference type="EMBL" id="MFRA01000005">
    <property type="protein sequence ID" value="OGH92768.1"/>
    <property type="molecule type" value="Genomic_DNA"/>
</dbReference>
<gene>
    <name evidence="2" type="ORF">A2563_03815</name>
</gene>
<dbReference type="AlphaFoldDB" id="A0A1F6P9H9"/>
<reference evidence="2 3" key="1">
    <citation type="journal article" date="2016" name="Nat. Commun.">
        <title>Thousands of microbial genomes shed light on interconnected biogeochemical processes in an aquifer system.</title>
        <authorList>
            <person name="Anantharaman K."/>
            <person name="Brown C.T."/>
            <person name="Hug L.A."/>
            <person name="Sharon I."/>
            <person name="Castelle C.J."/>
            <person name="Probst A.J."/>
            <person name="Thomas B.C."/>
            <person name="Singh A."/>
            <person name="Wilkins M.J."/>
            <person name="Karaoz U."/>
            <person name="Brodie E.L."/>
            <person name="Williams K.H."/>
            <person name="Hubbard S.S."/>
            <person name="Banfield J.F."/>
        </authorList>
    </citation>
    <scope>NUCLEOTIDE SEQUENCE [LARGE SCALE GENOMIC DNA]</scope>
</reference>
<sequence>MFLSIKKLSKNDKKICQKTISSKAIYAIVGDAILRQKSISIVRMGDGECKILKADKTKPFTAFNYMHNEWNKKLGIENMPTDILQKNIIEAGNSCSYFAPSVSGISLSDYYLYNFFKPRREYFDNFYVNDWTAEMIKRLFEASDGICILHRDYKKIISNFKKTYKFKNTVVFKGFPKNNWDDNEQSIDFAVKSGMQLVLYSGGPGAKIIGPKIAKAKNKVVLDVGNTLLPWSIKR</sequence>
<accession>A0A1F6P9H9</accession>
<name>A0A1F6P9H9_9BACT</name>
<proteinExistence type="predicted"/>
<dbReference type="InterPro" id="IPR055171">
    <property type="entry name" value="GT-D-like"/>
</dbReference>
<evidence type="ECO:0000313" key="3">
    <source>
        <dbReference type="Proteomes" id="UP000176634"/>
    </source>
</evidence>
<dbReference type="Pfam" id="PF22882">
    <property type="entry name" value="GT-D-like"/>
    <property type="match status" value="1"/>
</dbReference>
<evidence type="ECO:0000259" key="1">
    <source>
        <dbReference type="Pfam" id="PF22882"/>
    </source>
</evidence>
<organism evidence="2 3">
    <name type="scientific">Candidatus Magasanikbacteria bacterium RIFOXYD1_FULL_40_23</name>
    <dbReference type="NCBI Taxonomy" id="1798705"/>
    <lineage>
        <taxon>Bacteria</taxon>
        <taxon>Candidatus Magasanikiibacteriota</taxon>
    </lineage>
</organism>